<evidence type="ECO:0000256" key="1">
    <source>
        <dbReference type="SAM" id="Phobius"/>
    </source>
</evidence>
<feature type="transmembrane region" description="Helical" evidence="1">
    <location>
        <begin position="6"/>
        <end position="27"/>
    </location>
</feature>
<dbReference type="InterPro" id="IPR029021">
    <property type="entry name" value="Prot-tyrosine_phosphatase-like"/>
</dbReference>
<protein>
    <recommendedName>
        <fullName evidence="2">Tyrosine specific protein phosphatases domain-containing protein</fullName>
    </recommendedName>
</protein>
<sequence>MVKRGGFLWGLYACLFTIAGILTAFFVHKKHQDTKTTVLSSIWFLWPALDLWLFSLIYFSGSVDWGTWVISKNRKTGRITLRSKIVHFPFLQISYLTWLSKQYLKNEEVYHKVADRIYVGKYPKHYPRDYPHEADIVVDLTVEFSEPREIVSTRAYHCYPCLDFVLTKDVVVLAELANHLAKQRQHSLYIHCANGHGRSATLAGMILILRGECKNMEQAGNQMRRFRKTIKFNDYQVSIAEEALEYIDSEAYSKARLNTALIAEVTFADDI</sequence>
<dbReference type="InterPro" id="IPR016130">
    <property type="entry name" value="Tyr_Pase_AS"/>
</dbReference>
<organism evidence="3">
    <name type="scientific">Aplanochytrium stocchinoi</name>
    <dbReference type="NCBI Taxonomy" id="215587"/>
    <lineage>
        <taxon>Eukaryota</taxon>
        <taxon>Sar</taxon>
        <taxon>Stramenopiles</taxon>
        <taxon>Bigyra</taxon>
        <taxon>Labyrinthulomycetes</taxon>
        <taxon>Thraustochytrida</taxon>
        <taxon>Thraustochytriidae</taxon>
        <taxon>Aplanochytrium</taxon>
    </lineage>
</organism>
<dbReference type="InterPro" id="IPR000387">
    <property type="entry name" value="Tyr_Pase_dom"/>
</dbReference>
<feature type="domain" description="Tyrosine specific protein phosphatases" evidence="2">
    <location>
        <begin position="168"/>
        <end position="238"/>
    </location>
</feature>
<dbReference type="PROSITE" id="PS00383">
    <property type="entry name" value="TYR_PHOSPHATASE_1"/>
    <property type="match status" value="1"/>
</dbReference>
<dbReference type="AlphaFoldDB" id="A0A7S3PND3"/>
<dbReference type="PANTHER" id="PTHR47216">
    <property type="match status" value="1"/>
</dbReference>
<dbReference type="SUPFAM" id="SSF52799">
    <property type="entry name" value="(Phosphotyrosine protein) phosphatases II"/>
    <property type="match status" value="1"/>
</dbReference>
<reference evidence="3" key="1">
    <citation type="submission" date="2021-01" db="EMBL/GenBank/DDBJ databases">
        <authorList>
            <person name="Corre E."/>
            <person name="Pelletier E."/>
            <person name="Niang G."/>
            <person name="Scheremetjew M."/>
            <person name="Finn R."/>
            <person name="Kale V."/>
            <person name="Holt S."/>
            <person name="Cochrane G."/>
            <person name="Meng A."/>
            <person name="Brown T."/>
            <person name="Cohen L."/>
        </authorList>
    </citation>
    <scope>NUCLEOTIDE SEQUENCE</scope>
    <source>
        <strain evidence="3">GSBS06</strain>
    </source>
</reference>
<evidence type="ECO:0000259" key="2">
    <source>
        <dbReference type="PROSITE" id="PS50056"/>
    </source>
</evidence>
<name>A0A7S3PND3_9STRA</name>
<dbReference type="EMBL" id="HBIN01019994">
    <property type="protein sequence ID" value="CAE0445237.1"/>
    <property type="molecule type" value="Transcribed_RNA"/>
</dbReference>
<dbReference type="Gene3D" id="3.90.190.10">
    <property type="entry name" value="Protein tyrosine phosphatase superfamily"/>
    <property type="match status" value="1"/>
</dbReference>
<proteinExistence type="predicted"/>
<gene>
    <name evidence="3" type="ORF">ASTO00021_LOCUS15256</name>
</gene>
<keyword evidence="1" id="KW-1133">Transmembrane helix</keyword>
<dbReference type="PANTHER" id="PTHR47216:SF4">
    <property type="entry name" value="OS01G0859400 PROTEIN"/>
    <property type="match status" value="1"/>
</dbReference>
<dbReference type="PROSITE" id="PS50056">
    <property type="entry name" value="TYR_PHOSPHATASE_2"/>
    <property type="match status" value="1"/>
</dbReference>
<evidence type="ECO:0000313" key="3">
    <source>
        <dbReference type="EMBL" id="CAE0445237.1"/>
    </source>
</evidence>
<keyword evidence="1" id="KW-0812">Transmembrane</keyword>
<feature type="transmembrane region" description="Helical" evidence="1">
    <location>
        <begin position="39"/>
        <end position="59"/>
    </location>
</feature>
<keyword evidence="1" id="KW-0472">Membrane</keyword>
<accession>A0A7S3PND3</accession>